<evidence type="ECO:0000256" key="10">
    <source>
        <dbReference type="HAMAP-Rule" id="MF_00185"/>
    </source>
</evidence>
<feature type="site" description="Interaction with substrate tRNA" evidence="10">
    <location>
        <position position="101"/>
    </location>
</feature>
<name>A0ABN1MEU4_9FLAO</name>
<evidence type="ECO:0000256" key="6">
    <source>
        <dbReference type="ARBA" id="ARBA00022741"/>
    </source>
</evidence>
<comment type="cofactor">
    <cofactor evidence="1 10">
        <name>Mg(2+)</name>
        <dbReference type="ChEBI" id="CHEBI:18420"/>
    </cofactor>
</comment>
<protein>
    <recommendedName>
        <fullName evidence="10">tRNA dimethylallyltransferase</fullName>
        <ecNumber evidence="10">2.5.1.75</ecNumber>
    </recommendedName>
    <alternativeName>
        <fullName evidence="10">Dimethylallyl diphosphate:tRNA dimethylallyltransferase</fullName>
        <shortName evidence="10">DMAPP:tRNA dimethylallyltransferase</shortName>
        <shortName evidence="10">DMATase</shortName>
    </alternativeName>
    <alternativeName>
        <fullName evidence="10">Isopentenyl-diphosphate:tRNA isopentenyltransferase</fullName>
        <shortName evidence="10">IPP transferase</shortName>
        <shortName evidence="10">IPPT</shortName>
        <shortName evidence="10">IPTase</shortName>
    </alternativeName>
</protein>
<keyword evidence="4 10" id="KW-0808">Transferase</keyword>
<dbReference type="NCBIfam" id="TIGR00174">
    <property type="entry name" value="miaA"/>
    <property type="match status" value="1"/>
</dbReference>
<dbReference type="Gene3D" id="3.40.50.300">
    <property type="entry name" value="P-loop containing nucleotide triphosphate hydrolases"/>
    <property type="match status" value="1"/>
</dbReference>
<dbReference type="PANTHER" id="PTHR11088">
    <property type="entry name" value="TRNA DIMETHYLALLYLTRANSFERASE"/>
    <property type="match status" value="1"/>
</dbReference>
<dbReference type="InterPro" id="IPR039657">
    <property type="entry name" value="Dimethylallyltransferase"/>
</dbReference>
<evidence type="ECO:0000256" key="9">
    <source>
        <dbReference type="ARBA" id="ARBA00049563"/>
    </source>
</evidence>
<dbReference type="Proteomes" id="UP001500507">
    <property type="component" value="Unassembled WGS sequence"/>
</dbReference>
<comment type="caution">
    <text evidence="14">The sequence shown here is derived from an EMBL/GenBank/DDBJ whole genome shotgun (WGS) entry which is preliminary data.</text>
</comment>
<organism evidence="14 15">
    <name type="scientific">Gangjinia marincola</name>
    <dbReference type="NCBI Taxonomy" id="578463"/>
    <lineage>
        <taxon>Bacteria</taxon>
        <taxon>Pseudomonadati</taxon>
        <taxon>Bacteroidota</taxon>
        <taxon>Flavobacteriia</taxon>
        <taxon>Flavobacteriales</taxon>
        <taxon>Flavobacteriaceae</taxon>
        <taxon>Gangjinia</taxon>
    </lineage>
</organism>
<gene>
    <name evidence="10 14" type="primary">miaA</name>
    <name evidence="14" type="ORF">GCM10009117_08020</name>
</gene>
<dbReference type="PANTHER" id="PTHR11088:SF60">
    <property type="entry name" value="TRNA DIMETHYLALLYLTRANSFERASE"/>
    <property type="match status" value="1"/>
</dbReference>
<comment type="similarity">
    <text evidence="3 10 13">Belongs to the IPP transferase family.</text>
</comment>
<dbReference type="InterPro" id="IPR027417">
    <property type="entry name" value="P-loop_NTPase"/>
</dbReference>
<keyword evidence="8 10" id="KW-0460">Magnesium</keyword>
<evidence type="ECO:0000256" key="13">
    <source>
        <dbReference type="RuleBase" id="RU003785"/>
    </source>
</evidence>
<evidence type="ECO:0000256" key="7">
    <source>
        <dbReference type="ARBA" id="ARBA00022840"/>
    </source>
</evidence>
<evidence type="ECO:0000256" key="4">
    <source>
        <dbReference type="ARBA" id="ARBA00022679"/>
    </source>
</evidence>
<dbReference type="InterPro" id="IPR018022">
    <property type="entry name" value="IPT"/>
</dbReference>
<comment type="subunit">
    <text evidence="10">Monomer.</text>
</comment>
<feature type="site" description="Interaction with substrate tRNA" evidence="10">
    <location>
        <position position="123"/>
    </location>
</feature>
<sequence>MTNSLLIVVGPTAIGKTGLGIALAEAFNAEVVSADSRQFFKDMSIGTAVPTSLELAQVKHHFIQHISIHEPYSVGDFERDAIKKLDLLFEKNPIQCMVGGSVLYVKAVLEGLDHFPKVDASVREQLKEEFESNGLLPLQRKLKQFDPVSAEKIDIQNPQRVIRALEVSIGSGQPYSSFLKDQSVPRNFQPFKIGLTAKRSIIYERINRRVDTMMENGLLAEAEALYPLKRLNALNTVGYKELFTFFDGDCTLPEAVEEIKKNTRRFAKRQLTWYRKDESVHWYDYTTPHEEIIKEIKKKFLPHQAGGLS</sequence>
<reference evidence="14 15" key="1">
    <citation type="journal article" date="2019" name="Int. J. Syst. Evol. Microbiol.">
        <title>The Global Catalogue of Microorganisms (GCM) 10K type strain sequencing project: providing services to taxonomists for standard genome sequencing and annotation.</title>
        <authorList>
            <consortium name="The Broad Institute Genomics Platform"/>
            <consortium name="The Broad Institute Genome Sequencing Center for Infectious Disease"/>
            <person name="Wu L."/>
            <person name="Ma J."/>
        </authorList>
    </citation>
    <scope>NUCLEOTIDE SEQUENCE [LARGE SCALE GENOMIC DNA]</scope>
    <source>
        <strain evidence="14 15">JCM 16082</strain>
    </source>
</reference>
<evidence type="ECO:0000256" key="8">
    <source>
        <dbReference type="ARBA" id="ARBA00022842"/>
    </source>
</evidence>
<comment type="function">
    <text evidence="2 10 12">Catalyzes the transfer of a dimethylallyl group onto the adenine at position 37 in tRNAs that read codons beginning with uridine, leading to the formation of N6-(dimethylallyl)adenosine (i(6)A).</text>
</comment>
<accession>A0ABN1MEU4</accession>
<feature type="binding site" evidence="10">
    <location>
        <begin position="10"/>
        <end position="17"/>
    </location>
    <ligand>
        <name>ATP</name>
        <dbReference type="ChEBI" id="CHEBI:30616"/>
    </ligand>
</feature>
<keyword evidence="5 10" id="KW-0819">tRNA processing</keyword>
<evidence type="ECO:0000256" key="1">
    <source>
        <dbReference type="ARBA" id="ARBA00001946"/>
    </source>
</evidence>
<dbReference type="RefSeq" id="WP_343764195.1">
    <property type="nucleotide sequence ID" value="NZ_BAAAFG010000005.1"/>
</dbReference>
<dbReference type="Pfam" id="PF01715">
    <property type="entry name" value="IPPT"/>
    <property type="match status" value="1"/>
</dbReference>
<keyword evidence="15" id="KW-1185">Reference proteome</keyword>
<keyword evidence="7 10" id="KW-0067">ATP-binding</keyword>
<evidence type="ECO:0000313" key="15">
    <source>
        <dbReference type="Proteomes" id="UP001500507"/>
    </source>
</evidence>
<keyword evidence="6 10" id="KW-0547">Nucleotide-binding</keyword>
<dbReference type="EMBL" id="BAAAFG010000005">
    <property type="protein sequence ID" value="GAA0871656.1"/>
    <property type="molecule type" value="Genomic_DNA"/>
</dbReference>
<evidence type="ECO:0000256" key="11">
    <source>
        <dbReference type="RuleBase" id="RU003783"/>
    </source>
</evidence>
<evidence type="ECO:0000256" key="2">
    <source>
        <dbReference type="ARBA" id="ARBA00003213"/>
    </source>
</evidence>
<feature type="region of interest" description="Interaction with substrate tRNA" evidence="10">
    <location>
        <begin position="159"/>
        <end position="163"/>
    </location>
</feature>
<dbReference type="EC" id="2.5.1.75" evidence="10"/>
<feature type="region of interest" description="Interaction with substrate tRNA" evidence="10">
    <location>
        <begin position="35"/>
        <end position="38"/>
    </location>
</feature>
<dbReference type="Gene3D" id="1.10.20.140">
    <property type="match status" value="1"/>
</dbReference>
<comment type="caution">
    <text evidence="10">Lacks conserved residue(s) required for the propagation of feature annotation.</text>
</comment>
<dbReference type="HAMAP" id="MF_00185">
    <property type="entry name" value="IPP_trans"/>
    <property type="match status" value="1"/>
</dbReference>
<comment type="catalytic activity">
    <reaction evidence="9 10 11">
        <text>adenosine(37) in tRNA + dimethylallyl diphosphate = N(6)-dimethylallyladenosine(37) in tRNA + diphosphate</text>
        <dbReference type="Rhea" id="RHEA:26482"/>
        <dbReference type="Rhea" id="RHEA-COMP:10162"/>
        <dbReference type="Rhea" id="RHEA-COMP:10375"/>
        <dbReference type="ChEBI" id="CHEBI:33019"/>
        <dbReference type="ChEBI" id="CHEBI:57623"/>
        <dbReference type="ChEBI" id="CHEBI:74411"/>
        <dbReference type="ChEBI" id="CHEBI:74415"/>
        <dbReference type="EC" id="2.5.1.75"/>
    </reaction>
</comment>
<evidence type="ECO:0000313" key="14">
    <source>
        <dbReference type="EMBL" id="GAA0871656.1"/>
    </source>
</evidence>
<dbReference type="SUPFAM" id="SSF52540">
    <property type="entry name" value="P-loop containing nucleoside triphosphate hydrolases"/>
    <property type="match status" value="2"/>
</dbReference>
<evidence type="ECO:0000256" key="12">
    <source>
        <dbReference type="RuleBase" id="RU003784"/>
    </source>
</evidence>
<evidence type="ECO:0000256" key="5">
    <source>
        <dbReference type="ARBA" id="ARBA00022694"/>
    </source>
</evidence>
<proteinExistence type="inferred from homology"/>
<evidence type="ECO:0000256" key="3">
    <source>
        <dbReference type="ARBA" id="ARBA00005842"/>
    </source>
</evidence>
<feature type="binding site" evidence="10">
    <location>
        <begin position="12"/>
        <end position="17"/>
    </location>
    <ligand>
        <name>substrate</name>
    </ligand>
</feature>